<evidence type="ECO:0000256" key="1">
    <source>
        <dbReference type="ARBA" id="ARBA00022441"/>
    </source>
</evidence>
<dbReference type="PANTHER" id="PTHR24412">
    <property type="entry name" value="KELCH PROTEIN"/>
    <property type="match status" value="1"/>
</dbReference>
<dbReference type="SUPFAM" id="SSF54695">
    <property type="entry name" value="POZ domain"/>
    <property type="match status" value="1"/>
</dbReference>
<organism evidence="5 6">
    <name type="scientific">Acyrthosiphon pisum</name>
    <name type="common">Pea aphid</name>
    <dbReference type="NCBI Taxonomy" id="7029"/>
    <lineage>
        <taxon>Eukaryota</taxon>
        <taxon>Metazoa</taxon>
        <taxon>Ecdysozoa</taxon>
        <taxon>Arthropoda</taxon>
        <taxon>Hexapoda</taxon>
        <taxon>Insecta</taxon>
        <taxon>Pterygota</taxon>
        <taxon>Neoptera</taxon>
        <taxon>Paraneoptera</taxon>
        <taxon>Hemiptera</taxon>
        <taxon>Sternorrhyncha</taxon>
        <taxon>Aphidomorpha</taxon>
        <taxon>Aphidoidea</taxon>
        <taxon>Aphididae</taxon>
        <taxon>Macrosiphini</taxon>
        <taxon>Acyrthosiphon</taxon>
    </lineage>
</organism>
<dbReference type="Pfam" id="PF07707">
    <property type="entry name" value="BACK"/>
    <property type="match status" value="1"/>
</dbReference>
<dbReference type="EnsemblMetazoa" id="XM_029489787.1">
    <property type="protein sequence ID" value="XP_029345647.1"/>
    <property type="gene ID" value="LOC100568947"/>
</dbReference>
<accession>A0A8R2D313</accession>
<keyword evidence="2" id="KW-0677">Repeat</keyword>
<dbReference type="EnsemblMetazoa" id="XM_016803066.2">
    <property type="protein sequence ID" value="XP_016658555.1"/>
    <property type="gene ID" value="LOC100568947"/>
</dbReference>
<evidence type="ECO:0000256" key="2">
    <source>
        <dbReference type="ARBA" id="ARBA00022737"/>
    </source>
</evidence>
<keyword evidence="1" id="KW-0880">Kelch repeat</keyword>
<dbReference type="Gene3D" id="1.25.40.420">
    <property type="match status" value="1"/>
</dbReference>
<dbReference type="RefSeq" id="XP_016658555.1">
    <property type="nucleotide sequence ID" value="XM_016803066.2"/>
</dbReference>
<dbReference type="Gene3D" id="3.30.710.10">
    <property type="entry name" value="Potassium Channel Kv1.1, Chain A"/>
    <property type="match status" value="1"/>
</dbReference>
<dbReference type="EnsemblMetazoa" id="XM_016803102.2">
    <property type="protein sequence ID" value="XP_016658591.1"/>
    <property type="gene ID" value="LOC100568947"/>
</dbReference>
<dbReference type="RefSeq" id="XP_016658607.1">
    <property type="nucleotide sequence ID" value="XM_016803118.2"/>
</dbReference>
<dbReference type="Proteomes" id="UP000007819">
    <property type="component" value="Chromosome A2"/>
</dbReference>
<proteinExistence type="predicted"/>
<dbReference type="SMART" id="SM00225">
    <property type="entry name" value="BTB"/>
    <property type="match status" value="1"/>
</dbReference>
<dbReference type="AlphaFoldDB" id="A0A8R2D313"/>
<dbReference type="EnsemblMetazoa" id="XM_016803118.2">
    <property type="protein sequence ID" value="XP_016658607.1"/>
    <property type="gene ID" value="LOC100568947"/>
</dbReference>
<dbReference type="SMART" id="SM00875">
    <property type="entry name" value="BACK"/>
    <property type="match status" value="1"/>
</dbReference>
<reference evidence="5" key="2">
    <citation type="submission" date="2022-06" db="UniProtKB">
        <authorList>
            <consortium name="EnsemblMetazoa"/>
        </authorList>
    </citation>
    <scope>IDENTIFICATION</scope>
</reference>
<dbReference type="GeneID" id="100568947"/>
<dbReference type="Pfam" id="PF00651">
    <property type="entry name" value="BTB"/>
    <property type="match status" value="1"/>
</dbReference>
<dbReference type="RefSeq" id="XP_029345647.1">
    <property type="nucleotide sequence ID" value="XM_029489787.1"/>
</dbReference>
<evidence type="ECO:0000313" key="6">
    <source>
        <dbReference type="Proteomes" id="UP000007819"/>
    </source>
</evidence>
<protein>
    <recommendedName>
        <fullName evidence="4">BTB domain-containing protein</fullName>
    </recommendedName>
</protein>
<dbReference type="InterPro" id="IPR011705">
    <property type="entry name" value="BACK"/>
</dbReference>
<evidence type="ECO:0000256" key="3">
    <source>
        <dbReference type="ARBA" id="ARBA00023203"/>
    </source>
</evidence>
<dbReference type="FunFam" id="1.25.40.420:FF:000001">
    <property type="entry name" value="Kelch-like family member 12"/>
    <property type="match status" value="1"/>
</dbReference>
<dbReference type="PROSITE" id="PS50097">
    <property type="entry name" value="BTB"/>
    <property type="match status" value="1"/>
</dbReference>
<dbReference type="PANTHER" id="PTHR24412:SF466">
    <property type="entry name" value="RING CANAL KELCH PROTEIN"/>
    <property type="match status" value="1"/>
</dbReference>
<dbReference type="OrthoDB" id="45365at2759"/>
<feature type="domain" description="BTB" evidence="4">
    <location>
        <begin position="43"/>
        <end position="110"/>
    </location>
</feature>
<evidence type="ECO:0000313" key="5">
    <source>
        <dbReference type="EnsemblMetazoa" id="XP_016658555.1"/>
    </source>
</evidence>
<dbReference type="KEGG" id="api:100568947"/>
<keyword evidence="6" id="KW-1185">Reference proteome</keyword>
<sequence>MQHKNQKTESRRCEKYAKYEYTKSSYAETYGVLQSLREDEVFCDIKLETDDHKIIIAHKVVLASTSPYFYAMFTNFSEKNHYLVVIREIDSTALQLLVNFIYSGYIVVTEENVQDLLPVANLLQLQEVKEVCCDFLQTQLCPTNCISIFDIANLHSCTELLRSSELYIQQHFSEVAGGDEFLSLSSDQVIMLISSDKLIVPSEEKIFECVIRWVKHELGSRECVLPQLMEHVRLPLTSNNYILNKVIEEPLIKDCIECKEYISEALNFHRLKPEELIPQNIRFKPRQADKVILAVDGMDTKFSNGTEFFEPKMS</sequence>
<reference evidence="6" key="1">
    <citation type="submission" date="2010-06" db="EMBL/GenBank/DDBJ databases">
        <authorList>
            <person name="Jiang H."/>
            <person name="Abraham K."/>
            <person name="Ali S."/>
            <person name="Alsbrooks S.L."/>
            <person name="Anim B.N."/>
            <person name="Anosike U.S."/>
            <person name="Attaway T."/>
            <person name="Bandaranaike D.P."/>
            <person name="Battles P.K."/>
            <person name="Bell S.N."/>
            <person name="Bell A.V."/>
            <person name="Beltran B."/>
            <person name="Bickham C."/>
            <person name="Bustamante Y."/>
            <person name="Caleb T."/>
            <person name="Canada A."/>
            <person name="Cardenas V."/>
            <person name="Carter K."/>
            <person name="Chacko J."/>
            <person name="Chandrabose M.N."/>
            <person name="Chavez D."/>
            <person name="Chavez A."/>
            <person name="Chen L."/>
            <person name="Chu H.-S."/>
            <person name="Claassen K.J."/>
            <person name="Cockrell R."/>
            <person name="Collins M."/>
            <person name="Cooper J.A."/>
            <person name="Cree A."/>
            <person name="Curry S.M."/>
            <person name="Da Y."/>
            <person name="Dao M.D."/>
            <person name="Das B."/>
            <person name="Davila M.-L."/>
            <person name="Davy-Carroll L."/>
            <person name="Denson S."/>
            <person name="Dinh H."/>
            <person name="Ebong V.E."/>
            <person name="Edwards J.R."/>
            <person name="Egan A."/>
            <person name="El-Daye J."/>
            <person name="Escobedo L."/>
            <person name="Fernandez S."/>
            <person name="Fernando P.R."/>
            <person name="Flagg N."/>
            <person name="Forbes L.D."/>
            <person name="Fowler R.G."/>
            <person name="Fu Q."/>
            <person name="Gabisi R.A."/>
            <person name="Ganer J."/>
            <person name="Garbino Pronczuk A."/>
            <person name="Garcia R.M."/>
            <person name="Garner T."/>
            <person name="Garrett T.E."/>
            <person name="Gonzalez D.A."/>
            <person name="Hamid H."/>
            <person name="Hawkins E.S."/>
            <person name="Hirani K."/>
            <person name="Hogues M.E."/>
            <person name="Hollins B."/>
            <person name="Hsiao C.-H."/>
            <person name="Jabil R."/>
            <person name="James M.L."/>
            <person name="Jhangiani S.N."/>
            <person name="Johnson B."/>
            <person name="Johnson Q."/>
            <person name="Joshi V."/>
            <person name="Kalu J.B."/>
            <person name="Kam C."/>
            <person name="Kashfia A."/>
            <person name="Keebler J."/>
            <person name="Kisamo H."/>
            <person name="Kovar C.L."/>
            <person name="Lago L.A."/>
            <person name="Lai C.-Y."/>
            <person name="Laidlaw J."/>
            <person name="Lara F."/>
            <person name="Le T.-K."/>
            <person name="Lee S.L."/>
            <person name="Legall F.H."/>
            <person name="Lemon S.J."/>
            <person name="Lewis L.R."/>
            <person name="Li B."/>
            <person name="Liu Y."/>
            <person name="Liu Y.-S."/>
            <person name="Lopez J."/>
            <person name="Lozado R.J."/>
            <person name="Lu J."/>
            <person name="Madu R.C."/>
            <person name="Maheshwari M."/>
            <person name="Maheshwari R."/>
            <person name="Malloy K."/>
            <person name="Martinez E."/>
            <person name="Mathew T."/>
            <person name="Mercado I.C."/>
            <person name="Mercado C."/>
            <person name="Meyer B."/>
            <person name="Montgomery K."/>
            <person name="Morgan M.B."/>
            <person name="Munidasa M."/>
            <person name="Nazareth L.V."/>
            <person name="Nelson J."/>
            <person name="Ng B.M."/>
            <person name="Nguyen N.B."/>
            <person name="Nguyen P.Q."/>
            <person name="Nguyen T."/>
            <person name="Obregon M."/>
            <person name="Okwuonu G.O."/>
            <person name="Onwere C.G."/>
            <person name="Orozco G."/>
            <person name="Parra A."/>
            <person name="Patel S."/>
            <person name="Patil S."/>
            <person name="Perez A."/>
            <person name="Perez Y."/>
            <person name="Pham C."/>
            <person name="Primus E.L."/>
            <person name="Pu L.-L."/>
            <person name="Puazo M."/>
            <person name="Qin X."/>
            <person name="Quiroz J.B."/>
            <person name="Reese J."/>
            <person name="Richards S."/>
            <person name="Rives C.M."/>
            <person name="Robberts R."/>
            <person name="Ruiz S.J."/>
            <person name="Ruiz M.J."/>
            <person name="Santibanez J."/>
            <person name="Schneider B.W."/>
            <person name="Sisson I."/>
            <person name="Smith M."/>
            <person name="Sodergren E."/>
            <person name="Song X.-Z."/>
            <person name="Song B.B."/>
            <person name="Summersgill H."/>
            <person name="Thelus R."/>
            <person name="Thornton R.D."/>
            <person name="Trejos Z.Y."/>
            <person name="Usmani K."/>
            <person name="Vattathil S."/>
            <person name="Villasana D."/>
            <person name="Walker D.L."/>
            <person name="Wang S."/>
            <person name="Wang K."/>
            <person name="White C.S."/>
            <person name="Williams A.C."/>
            <person name="Williamson J."/>
            <person name="Wilson K."/>
            <person name="Woghiren I.O."/>
            <person name="Woodworth J.R."/>
            <person name="Worley K.C."/>
            <person name="Wright R.A."/>
            <person name="Wu W."/>
            <person name="Young L."/>
            <person name="Zhang L."/>
            <person name="Zhang J."/>
            <person name="Zhu Y."/>
            <person name="Muzny D.M."/>
            <person name="Weinstock G."/>
            <person name="Gibbs R.A."/>
        </authorList>
    </citation>
    <scope>NUCLEOTIDE SEQUENCE [LARGE SCALE GENOMIC DNA]</scope>
    <source>
        <strain evidence="6">LSR1</strain>
    </source>
</reference>
<dbReference type="InterPro" id="IPR011333">
    <property type="entry name" value="SKP1/BTB/POZ_sf"/>
</dbReference>
<name>A0A8R2D313_ACYPI</name>
<dbReference type="InterPro" id="IPR000210">
    <property type="entry name" value="BTB/POZ_dom"/>
</dbReference>
<dbReference type="RefSeq" id="XP_016658591.1">
    <property type="nucleotide sequence ID" value="XM_016803102.2"/>
</dbReference>
<keyword evidence="3" id="KW-0009">Actin-binding</keyword>
<evidence type="ECO:0000259" key="4">
    <source>
        <dbReference type="PROSITE" id="PS50097"/>
    </source>
</evidence>